<dbReference type="PANTHER" id="PTHR43542">
    <property type="entry name" value="METHYLTRANSFERASE"/>
    <property type="match status" value="1"/>
</dbReference>
<dbReference type="GO" id="GO:0052913">
    <property type="term" value="F:16S rRNA (guanine(966)-N(2))-methyltransferase activity"/>
    <property type="evidence" value="ECO:0007669"/>
    <property type="project" value="UniProtKB-EC"/>
</dbReference>
<dbReference type="InterPro" id="IPR002052">
    <property type="entry name" value="DNA_methylase_N6_adenine_CS"/>
</dbReference>
<dbReference type="AlphaFoldDB" id="A0A3B0U2Y6"/>
<reference evidence="3" key="1">
    <citation type="submission" date="2018-06" db="EMBL/GenBank/DDBJ databases">
        <authorList>
            <person name="Zhirakovskaya E."/>
        </authorList>
    </citation>
    <scope>NUCLEOTIDE SEQUENCE</scope>
</reference>
<dbReference type="InterPro" id="IPR004398">
    <property type="entry name" value="RNA_MeTrfase_RsmD"/>
</dbReference>
<organism evidence="3">
    <name type="scientific">hydrothermal vent metagenome</name>
    <dbReference type="NCBI Taxonomy" id="652676"/>
    <lineage>
        <taxon>unclassified sequences</taxon>
        <taxon>metagenomes</taxon>
        <taxon>ecological metagenomes</taxon>
    </lineage>
</organism>
<dbReference type="Pfam" id="PF03602">
    <property type="entry name" value="Cons_hypoth95"/>
    <property type="match status" value="1"/>
</dbReference>
<dbReference type="PANTHER" id="PTHR43542:SF1">
    <property type="entry name" value="METHYLTRANSFERASE"/>
    <property type="match status" value="1"/>
</dbReference>
<name>A0A3B0U2Y6_9ZZZZ</name>
<gene>
    <name evidence="3" type="ORF">MNBD_ALPHA12-567</name>
</gene>
<dbReference type="EMBL" id="UOEO01000211">
    <property type="protein sequence ID" value="VAW22703.1"/>
    <property type="molecule type" value="Genomic_DNA"/>
</dbReference>
<dbReference type="GO" id="GO:0003676">
    <property type="term" value="F:nucleic acid binding"/>
    <property type="evidence" value="ECO:0007669"/>
    <property type="project" value="InterPro"/>
</dbReference>
<dbReference type="EC" id="2.1.1.171" evidence="3"/>
<dbReference type="CDD" id="cd02440">
    <property type="entry name" value="AdoMet_MTases"/>
    <property type="match status" value="1"/>
</dbReference>
<keyword evidence="1 3" id="KW-0489">Methyltransferase</keyword>
<evidence type="ECO:0000256" key="1">
    <source>
        <dbReference type="ARBA" id="ARBA00022603"/>
    </source>
</evidence>
<sequence>MRIIAGKFGGKKLVSPNNNSIRPTSDRVREALFNIIASRLNMDFCATRVLDLFAGTGAFGLEAISRGAKEAVLVDSGIEARGLIRTHIETFGLGAQARLLRRSALSLGQLSKMDPFNLVFCDPPYGQGLGEQA</sequence>
<dbReference type="NCBIfam" id="TIGR00095">
    <property type="entry name" value="16S rRNA (guanine(966)-N(2))-methyltransferase RsmD"/>
    <property type="match status" value="1"/>
</dbReference>
<dbReference type="InterPro" id="IPR029063">
    <property type="entry name" value="SAM-dependent_MTases_sf"/>
</dbReference>
<protein>
    <submittedName>
        <fullName evidence="3">16S rRNA (Guanine(966)-N(2))-methyltransferase</fullName>
        <ecNumber evidence="3">2.1.1.171</ecNumber>
    </submittedName>
</protein>
<dbReference type="Gene3D" id="3.40.50.150">
    <property type="entry name" value="Vaccinia Virus protein VP39"/>
    <property type="match status" value="1"/>
</dbReference>
<dbReference type="SUPFAM" id="SSF53335">
    <property type="entry name" value="S-adenosyl-L-methionine-dependent methyltransferases"/>
    <property type="match status" value="1"/>
</dbReference>
<evidence type="ECO:0000256" key="2">
    <source>
        <dbReference type="ARBA" id="ARBA00022679"/>
    </source>
</evidence>
<evidence type="ECO:0000313" key="3">
    <source>
        <dbReference type="EMBL" id="VAW22703.1"/>
    </source>
</evidence>
<accession>A0A3B0U2Y6</accession>
<keyword evidence="2 3" id="KW-0808">Transferase</keyword>
<proteinExistence type="predicted"/>
<dbReference type="PROSITE" id="PS00092">
    <property type="entry name" value="N6_MTASE"/>
    <property type="match status" value="1"/>
</dbReference>
<feature type="non-terminal residue" evidence="3">
    <location>
        <position position="133"/>
    </location>
</feature>